<keyword evidence="4" id="KW-0804">Transcription</keyword>
<dbReference type="Pfam" id="PF01852">
    <property type="entry name" value="START"/>
    <property type="match status" value="1"/>
</dbReference>
<dbReference type="EMBL" id="JADGMS010000011">
    <property type="protein sequence ID" value="KAF9672161.1"/>
    <property type="molecule type" value="Genomic_DNA"/>
</dbReference>
<dbReference type="SUPFAM" id="SSF55961">
    <property type="entry name" value="Bet v1-like"/>
    <property type="match status" value="2"/>
</dbReference>
<keyword evidence="1" id="KW-0805">Transcription regulation</keyword>
<protein>
    <recommendedName>
        <fullName evidence="7">START domain-containing protein</fullName>
    </recommendedName>
</protein>
<keyword evidence="2" id="KW-0238">DNA-binding</keyword>
<feature type="region of interest" description="Disordered" evidence="6">
    <location>
        <begin position="1"/>
        <end position="66"/>
    </location>
</feature>
<accession>A0A835JMJ1</accession>
<feature type="compositionally biased region" description="Basic and acidic residues" evidence="6">
    <location>
        <begin position="20"/>
        <end position="31"/>
    </location>
</feature>
<evidence type="ECO:0000313" key="8">
    <source>
        <dbReference type="EMBL" id="KAF9672161.1"/>
    </source>
</evidence>
<evidence type="ECO:0000256" key="2">
    <source>
        <dbReference type="ARBA" id="ARBA00023125"/>
    </source>
</evidence>
<name>A0A835JMJ1_9ROSI</name>
<dbReference type="OrthoDB" id="6159439at2759"/>
<evidence type="ECO:0000313" key="9">
    <source>
        <dbReference type="Proteomes" id="UP000657918"/>
    </source>
</evidence>
<sequence>MSDSHHMADMTPKSFENDLIELKDGDYETKSGTETVEAPPGDDQDPSSQRPKKKQYHRKSKKWKRTVNSTRMGLGHAVVDVSLDSLRPSLTSKCRRSSGCLIEELPTGYSKIMIVKVVWVEHSAVDDRSAHNIYRPLVNSGLAFGAKRWVGTLDRQFVLQVRWPLTFQLEIYVSMDDPGRPPGIVLSTATSFWIPVRSKKVFDFLKDENHRSEWDILSNGGQVQEMAHIANGRDPGNCLSLLRVDSTNSSQSNMLILQSTNSSIINKH</sequence>
<evidence type="ECO:0000259" key="7">
    <source>
        <dbReference type="PROSITE" id="PS50848"/>
    </source>
</evidence>
<keyword evidence="5" id="KW-0539">Nucleus</keyword>
<reference evidence="8 9" key="1">
    <citation type="submission" date="2020-10" db="EMBL/GenBank/DDBJ databases">
        <title>Plant Genome Project.</title>
        <authorList>
            <person name="Zhang R.-G."/>
        </authorList>
    </citation>
    <scope>NUCLEOTIDE SEQUENCE [LARGE SCALE GENOMIC DNA]</scope>
    <source>
        <strain evidence="8">FAFU-HL-1</strain>
        <tissue evidence="8">Leaf</tissue>
    </source>
</reference>
<dbReference type="GO" id="GO:0003677">
    <property type="term" value="F:DNA binding"/>
    <property type="evidence" value="ECO:0007669"/>
    <property type="project" value="UniProtKB-KW"/>
</dbReference>
<dbReference type="AlphaFoldDB" id="A0A835JMJ1"/>
<organism evidence="8 9">
    <name type="scientific">Salix dunnii</name>
    <dbReference type="NCBI Taxonomy" id="1413687"/>
    <lineage>
        <taxon>Eukaryota</taxon>
        <taxon>Viridiplantae</taxon>
        <taxon>Streptophyta</taxon>
        <taxon>Embryophyta</taxon>
        <taxon>Tracheophyta</taxon>
        <taxon>Spermatophyta</taxon>
        <taxon>Magnoliopsida</taxon>
        <taxon>eudicotyledons</taxon>
        <taxon>Gunneridae</taxon>
        <taxon>Pentapetalae</taxon>
        <taxon>rosids</taxon>
        <taxon>fabids</taxon>
        <taxon>Malpighiales</taxon>
        <taxon>Salicaceae</taxon>
        <taxon>Saliceae</taxon>
        <taxon>Salix</taxon>
    </lineage>
</organism>
<keyword evidence="3" id="KW-0371">Homeobox</keyword>
<dbReference type="InterPro" id="IPR002913">
    <property type="entry name" value="START_lipid-bd_dom"/>
</dbReference>
<dbReference type="PROSITE" id="PS50848">
    <property type="entry name" value="START"/>
    <property type="match status" value="1"/>
</dbReference>
<evidence type="ECO:0000256" key="1">
    <source>
        <dbReference type="ARBA" id="ARBA00023015"/>
    </source>
</evidence>
<comment type="caution">
    <text evidence="8">The sequence shown here is derived from an EMBL/GenBank/DDBJ whole genome shotgun (WGS) entry which is preliminary data.</text>
</comment>
<keyword evidence="9" id="KW-1185">Reference proteome</keyword>
<evidence type="ECO:0000256" key="6">
    <source>
        <dbReference type="SAM" id="MobiDB-lite"/>
    </source>
</evidence>
<dbReference type="PANTHER" id="PTHR45654">
    <property type="entry name" value="HOMEOBOX-LEUCINE ZIPPER PROTEIN MERISTEM L1"/>
    <property type="match status" value="1"/>
</dbReference>
<dbReference type="Pfam" id="PF25797">
    <property type="entry name" value="PDF2_C"/>
    <property type="match status" value="1"/>
</dbReference>
<proteinExistence type="predicted"/>
<dbReference type="Proteomes" id="UP000657918">
    <property type="component" value="Chromosome 11"/>
</dbReference>
<evidence type="ECO:0000256" key="5">
    <source>
        <dbReference type="ARBA" id="ARBA00023242"/>
    </source>
</evidence>
<gene>
    <name evidence="8" type="ORF">SADUNF_Sadunf11G0011900</name>
</gene>
<dbReference type="GO" id="GO:0008289">
    <property type="term" value="F:lipid binding"/>
    <property type="evidence" value="ECO:0007669"/>
    <property type="project" value="InterPro"/>
</dbReference>
<evidence type="ECO:0000256" key="4">
    <source>
        <dbReference type="ARBA" id="ARBA00023163"/>
    </source>
</evidence>
<dbReference type="InterPro" id="IPR057993">
    <property type="entry name" value="HD-Zip_IV_C"/>
</dbReference>
<evidence type="ECO:0000256" key="3">
    <source>
        <dbReference type="ARBA" id="ARBA00023155"/>
    </source>
</evidence>
<dbReference type="PANTHER" id="PTHR45654:SF77">
    <property type="entry name" value="HOMEOBOX-LEUCINE ZIPPER PROTEIN MERISTEM L1"/>
    <property type="match status" value="1"/>
</dbReference>
<dbReference type="InterPro" id="IPR042160">
    <property type="entry name" value="HD-Zip_IV"/>
</dbReference>
<feature type="compositionally biased region" description="Basic residues" evidence="6">
    <location>
        <begin position="50"/>
        <end position="65"/>
    </location>
</feature>
<feature type="domain" description="START" evidence="7">
    <location>
        <begin position="98"/>
        <end position="156"/>
    </location>
</feature>